<dbReference type="Proteomes" id="UP000223606">
    <property type="component" value="Chromosome 1"/>
</dbReference>
<dbReference type="RefSeq" id="WP_157775244.1">
    <property type="nucleotide sequence ID" value="NZ_LT960614.1"/>
</dbReference>
<keyword evidence="2" id="KW-1185">Reference proteome</keyword>
<sequence>MTLSEEKQKQLTELKQMIESLAEIEDCIGNGDMTIAEARTALKVQMADMLIVEDGR</sequence>
<dbReference type="KEGG" id="hdi:HDIA_0738"/>
<dbReference type="AlphaFoldDB" id="A0A2C9D291"/>
<evidence type="ECO:0000313" key="1">
    <source>
        <dbReference type="EMBL" id="SON54279.1"/>
    </source>
</evidence>
<gene>
    <name evidence="1" type="ORF">HDIA_0738</name>
</gene>
<protein>
    <submittedName>
        <fullName evidence="1">Uncharacterized protein</fullName>
    </submittedName>
</protein>
<evidence type="ECO:0000313" key="2">
    <source>
        <dbReference type="Proteomes" id="UP000223606"/>
    </source>
</evidence>
<proteinExistence type="predicted"/>
<dbReference type="EMBL" id="LT960614">
    <property type="protein sequence ID" value="SON54279.1"/>
    <property type="molecule type" value="Genomic_DNA"/>
</dbReference>
<name>A0A2C9D291_9HYPH</name>
<accession>A0A2C9D291</accession>
<reference evidence="2" key="1">
    <citation type="submission" date="2017-09" db="EMBL/GenBank/DDBJ databases">
        <title>Genome sequence of Nannocystis excedens DSM 71.</title>
        <authorList>
            <person name="Blom J."/>
        </authorList>
    </citation>
    <scope>NUCLEOTIDE SEQUENCE [LARGE SCALE GENOMIC DNA]</scope>
    <source>
        <strain evidence="2">type strain: E19</strain>
    </source>
</reference>
<organism evidence="1 2">
    <name type="scientific">Hartmannibacter diazotrophicus</name>
    <dbReference type="NCBI Taxonomy" id="1482074"/>
    <lineage>
        <taxon>Bacteria</taxon>
        <taxon>Pseudomonadati</taxon>
        <taxon>Pseudomonadota</taxon>
        <taxon>Alphaproteobacteria</taxon>
        <taxon>Hyphomicrobiales</taxon>
        <taxon>Pleomorphomonadaceae</taxon>
        <taxon>Hartmannibacter</taxon>
    </lineage>
</organism>